<protein>
    <submittedName>
        <fullName evidence="1">3978_t:CDS:1</fullName>
    </submittedName>
</protein>
<evidence type="ECO:0000313" key="2">
    <source>
        <dbReference type="Proteomes" id="UP000789525"/>
    </source>
</evidence>
<evidence type="ECO:0000313" key="1">
    <source>
        <dbReference type="EMBL" id="CAG8661284.1"/>
    </source>
</evidence>
<dbReference type="Proteomes" id="UP000789525">
    <property type="component" value="Unassembled WGS sequence"/>
</dbReference>
<proteinExistence type="predicted"/>
<sequence>GSRQTVCRLNFFEAFTAHETELTLFKILKSLFKEEKTYHLEVENQKKRIEKITADGADSYDIAKQNEVLEESQSMIHEVKNKLKEAYRELQDLVNNQDPSWAGTDELKQAEDILKEVKPVLNID</sequence>
<dbReference type="EMBL" id="CAJVPT010022684">
    <property type="protein sequence ID" value="CAG8661284.1"/>
    <property type="molecule type" value="Genomic_DNA"/>
</dbReference>
<organism evidence="1 2">
    <name type="scientific">Acaulospora colombiana</name>
    <dbReference type="NCBI Taxonomy" id="27376"/>
    <lineage>
        <taxon>Eukaryota</taxon>
        <taxon>Fungi</taxon>
        <taxon>Fungi incertae sedis</taxon>
        <taxon>Mucoromycota</taxon>
        <taxon>Glomeromycotina</taxon>
        <taxon>Glomeromycetes</taxon>
        <taxon>Diversisporales</taxon>
        <taxon>Acaulosporaceae</taxon>
        <taxon>Acaulospora</taxon>
    </lineage>
</organism>
<accession>A0ACA9NJE9</accession>
<keyword evidence="2" id="KW-1185">Reference proteome</keyword>
<name>A0ACA9NJE9_9GLOM</name>
<reference evidence="1" key="1">
    <citation type="submission" date="2021-06" db="EMBL/GenBank/DDBJ databases">
        <authorList>
            <person name="Kallberg Y."/>
            <person name="Tangrot J."/>
            <person name="Rosling A."/>
        </authorList>
    </citation>
    <scope>NUCLEOTIDE SEQUENCE</scope>
    <source>
        <strain evidence="1">CL356</strain>
    </source>
</reference>
<feature type="non-terminal residue" evidence="1">
    <location>
        <position position="1"/>
    </location>
</feature>
<comment type="caution">
    <text evidence="1">The sequence shown here is derived from an EMBL/GenBank/DDBJ whole genome shotgun (WGS) entry which is preliminary data.</text>
</comment>
<gene>
    <name evidence="1" type="ORF">ACOLOM_LOCUS8600</name>
</gene>